<comment type="caution">
    <text evidence="3">The sequence shown here is derived from an EMBL/GenBank/DDBJ whole genome shotgun (WGS) entry which is preliminary data.</text>
</comment>
<dbReference type="RefSeq" id="WP_150310993.1">
    <property type="nucleotide sequence ID" value="NZ_VMSO01000011.1"/>
</dbReference>
<dbReference type="GO" id="GO:0003824">
    <property type="term" value="F:catalytic activity"/>
    <property type="evidence" value="ECO:0007669"/>
    <property type="project" value="InterPro"/>
</dbReference>
<dbReference type="InterPro" id="IPR040442">
    <property type="entry name" value="Pyrv_kinase-like_dom_sf"/>
</dbReference>
<dbReference type="EMBL" id="VMSO01000011">
    <property type="protein sequence ID" value="KAA8501167.1"/>
    <property type="molecule type" value="Genomic_DNA"/>
</dbReference>
<keyword evidence="4" id="KW-1185">Reference proteome</keyword>
<evidence type="ECO:0000313" key="4">
    <source>
        <dbReference type="Proteomes" id="UP000322025"/>
    </source>
</evidence>
<reference evidence="3" key="1">
    <citation type="submission" date="2019-07" db="EMBL/GenBank/DDBJ databases">
        <authorList>
            <person name="Wongkuna S."/>
            <person name="Scaria J."/>
        </authorList>
    </citation>
    <scope>NUCLEOTIDE SEQUENCE [LARGE SCALE GENOMIC DNA]</scope>
    <source>
        <strain evidence="3">SW178</strain>
    </source>
</reference>
<name>A0A5M9HX04_9FIRM</name>
<feature type="domain" description="HpcH/HpaI aldolase/citrate lyase" evidence="2">
    <location>
        <begin position="9"/>
        <end position="154"/>
    </location>
</feature>
<evidence type="ECO:0000256" key="1">
    <source>
        <dbReference type="ARBA" id="ARBA00022723"/>
    </source>
</evidence>
<dbReference type="Proteomes" id="UP000322025">
    <property type="component" value="Unassembled WGS sequence"/>
</dbReference>
<dbReference type="SUPFAM" id="SSF51621">
    <property type="entry name" value="Phosphoenolpyruvate/pyruvate domain"/>
    <property type="match status" value="1"/>
</dbReference>
<dbReference type="Gene3D" id="3.20.20.60">
    <property type="entry name" value="Phosphoenolpyruvate-binding domains"/>
    <property type="match status" value="2"/>
</dbReference>
<dbReference type="InterPro" id="IPR015813">
    <property type="entry name" value="Pyrv/PenolPyrv_kinase-like_dom"/>
</dbReference>
<protein>
    <submittedName>
        <fullName evidence="3">Aldolase</fullName>
    </submittedName>
</protein>
<evidence type="ECO:0000313" key="3">
    <source>
        <dbReference type="EMBL" id="KAA8501167.1"/>
    </source>
</evidence>
<proteinExistence type="predicted"/>
<dbReference type="OrthoDB" id="278846at2"/>
<evidence type="ECO:0000259" key="2">
    <source>
        <dbReference type="Pfam" id="PF03328"/>
    </source>
</evidence>
<keyword evidence="1" id="KW-0479">Metal-binding</keyword>
<gene>
    <name evidence="3" type="ORF">FNY66_09670</name>
</gene>
<accession>A0A5M9HX04</accession>
<dbReference type="Pfam" id="PF03328">
    <property type="entry name" value="HpcH_HpaI"/>
    <property type="match status" value="1"/>
</dbReference>
<organism evidence="3 4">
    <name type="scientific">Mediterraneibacter catenae</name>
    <dbReference type="NCBI Taxonomy" id="2594882"/>
    <lineage>
        <taxon>Bacteria</taxon>
        <taxon>Bacillati</taxon>
        <taxon>Bacillota</taxon>
        <taxon>Clostridia</taxon>
        <taxon>Lachnospirales</taxon>
        <taxon>Lachnospiraceae</taxon>
        <taxon>Mediterraneibacter</taxon>
    </lineage>
</organism>
<dbReference type="InterPro" id="IPR005000">
    <property type="entry name" value="Aldolase/citrate-lyase_domain"/>
</dbReference>
<dbReference type="GO" id="GO:0046872">
    <property type="term" value="F:metal ion binding"/>
    <property type="evidence" value="ECO:0007669"/>
    <property type="project" value="UniProtKB-KW"/>
</dbReference>
<dbReference type="AlphaFoldDB" id="A0A5M9HX04"/>
<sequence length="276" mass="31360">MSLTLMYITNNPEIARIAENAGVDRIFIDLETVGKEERQHNMDTVKSFHSISDIGEVKTVLTKAELLVRINKIYPGSENEINKVIEQGADVVMLPYFKTVEEVKRFLDIIAGRVKTTLLLETPEAVELLDEILGLDGIDEVHIGLNDLHLGYHRKFMFELLADGTVEKICSKLKLSNKKYGFGGIAALGGGALPAERIIREHYRLDSTMAILSRSFCNAEKITDCKEIQQIFEKGIAEIRKFEQEVFEKKKLGKKEYFEQNQREIKRIVDEIAGEK</sequence>